<gene>
    <name evidence="1" type="ORF">SAMN05421538_103194</name>
</gene>
<accession>A0A1G6ZAT8</accession>
<protein>
    <submittedName>
        <fullName evidence="1">Uncharacterized protein</fullName>
    </submittedName>
</protein>
<keyword evidence="2" id="KW-1185">Reference proteome</keyword>
<sequence>MTKENSGSYTFTIDGDGEVPHGWSGVLTYPEVKSASVQFKLFSNNNFGFVKPFRLLGAHDKYVVHGWLNSCRPVTLLEPFYNSNGGGVLAYGFRQSTYLSGYVGSLVEGAHLDSDNESAISEVGFWSESLVTIAQMQACQNKAIACREGTPEAETLLSETDVADLGKLNFTITYRFDENSRKQVSRAYTRLKTKRGIDIWTAQSWARFHLHFIDFIVGASAGDFRTSVFIDEPDSSDYRLDNHLRLAVYPRQKADHLRNISIILTNPIDAIPEALANAWIDDSIKERVLAAATLRSAKLGIFERFIRTITFLEQWLHVRYPDCSERQDRFSSYVNDYNAHLRTASKEVKSFAEEFARPRYPKKNSLKELLVKAFSECRPFGLACDNQQAQIMADRRNDLAHGKEPTARDQIHELLIGSDLGLAVIELLTLKDIGLDPANNFRPRYGRYGTQHGIYTLEARGDD</sequence>
<dbReference type="RefSeq" id="WP_143025641.1">
    <property type="nucleotide sequence ID" value="NZ_FNAH01000003.1"/>
</dbReference>
<evidence type="ECO:0000313" key="1">
    <source>
        <dbReference type="EMBL" id="SDD99137.1"/>
    </source>
</evidence>
<evidence type="ECO:0000313" key="2">
    <source>
        <dbReference type="Proteomes" id="UP000199344"/>
    </source>
</evidence>
<dbReference type="Proteomes" id="UP000199344">
    <property type="component" value="Unassembled WGS sequence"/>
</dbReference>
<dbReference type="AlphaFoldDB" id="A0A1G6ZAT8"/>
<organism evidence="1 2">
    <name type="scientific">Paracoccus isoporae</name>
    <dbReference type="NCBI Taxonomy" id="591205"/>
    <lineage>
        <taxon>Bacteria</taxon>
        <taxon>Pseudomonadati</taxon>
        <taxon>Pseudomonadota</taxon>
        <taxon>Alphaproteobacteria</taxon>
        <taxon>Rhodobacterales</taxon>
        <taxon>Paracoccaceae</taxon>
        <taxon>Paracoccus</taxon>
    </lineage>
</organism>
<name>A0A1G6ZAT8_9RHOB</name>
<dbReference type="EMBL" id="FNAH01000003">
    <property type="protein sequence ID" value="SDD99137.1"/>
    <property type="molecule type" value="Genomic_DNA"/>
</dbReference>
<reference evidence="1 2" key="1">
    <citation type="submission" date="2016-10" db="EMBL/GenBank/DDBJ databases">
        <authorList>
            <person name="de Groot N.N."/>
        </authorList>
    </citation>
    <scope>NUCLEOTIDE SEQUENCE [LARGE SCALE GENOMIC DNA]</scope>
    <source>
        <strain evidence="1 2">DSM 22220</strain>
    </source>
</reference>
<proteinExistence type="predicted"/>